<accession>A0A6P5K9R1</accession>
<feature type="region of interest" description="Disordered" evidence="1">
    <location>
        <begin position="949"/>
        <end position="968"/>
    </location>
</feature>
<dbReference type="PANTHER" id="PTHR35825:SF2">
    <property type="entry name" value="CASEIN KINASE II SUBUNIT ALPHA'-INTERACTING PROTEIN"/>
    <property type="match status" value="1"/>
</dbReference>
<dbReference type="RefSeq" id="XP_020841729.1">
    <property type="nucleotide sequence ID" value="XM_020986070.1"/>
</dbReference>
<dbReference type="InParanoid" id="A0A6P5K9R1"/>
<dbReference type="GeneID" id="110208185"/>
<feature type="compositionally biased region" description="Polar residues" evidence="1">
    <location>
        <begin position="586"/>
        <end position="606"/>
    </location>
</feature>
<feature type="region of interest" description="Disordered" evidence="1">
    <location>
        <begin position="504"/>
        <end position="533"/>
    </location>
</feature>
<evidence type="ECO:0000313" key="2">
    <source>
        <dbReference type="Proteomes" id="UP000515140"/>
    </source>
</evidence>
<feature type="region of interest" description="Disordered" evidence="1">
    <location>
        <begin position="559"/>
        <end position="613"/>
    </location>
</feature>
<dbReference type="Proteomes" id="UP000515140">
    <property type="component" value="Unplaced"/>
</dbReference>
<feature type="region of interest" description="Disordered" evidence="1">
    <location>
        <begin position="1075"/>
        <end position="1120"/>
    </location>
</feature>
<organism evidence="2 3">
    <name type="scientific">Phascolarctos cinereus</name>
    <name type="common">Koala</name>
    <dbReference type="NCBI Taxonomy" id="38626"/>
    <lineage>
        <taxon>Eukaryota</taxon>
        <taxon>Metazoa</taxon>
        <taxon>Chordata</taxon>
        <taxon>Craniata</taxon>
        <taxon>Vertebrata</taxon>
        <taxon>Euteleostomi</taxon>
        <taxon>Mammalia</taxon>
        <taxon>Metatheria</taxon>
        <taxon>Diprotodontia</taxon>
        <taxon>Phascolarctidae</taxon>
        <taxon>Phascolarctos</taxon>
    </lineage>
</organism>
<gene>
    <name evidence="3" type="primary">LOC110208185</name>
</gene>
<dbReference type="InterPro" id="IPR038954">
    <property type="entry name" value="CSNKA2IP"/>
</dbReference>
<reference evidence="3" key="1">
    <citation type="submission" date="2025-08" db="UniProtKB">
        <authorList>
            <consortium name="RefSeq"/>
        </authorList>
    </citation>
    <scope>IDENTIFICATION</scope>
    <source>
        <tissue evidence="3">Spleen</tissue>
    </source>
</reference>
<keyword evidence="2" id="KW-1185">Reference proteome</keyword>
<dbReference type="PANTHER" id="PTHR35825">
    <property type="entry name" value="CASEIN KINASE II SUBUNIT ALPHA PRIME-INTERACTING PROTEIN"/>
    <property type="match status" value="1"/>
</dbReference>
<sequence length="1350" mass="150342">MGKRRHGLFSNAADLVHLSQKTFFNQAAPALVPCPPHWISPLWEQEHRSKAKQMPYLRHEARTTQPLAHPCHKTKYLPSQWPKQPGIATQMLCMDHKAVPLPFLHYQSVTKASLPRKHHTANSILTILKSDFRSRVTAVPLTSAKQHLIPSLLDSKHQLESSRDSRCRMEAASGPNLLPRIFADCDHLPEDLTHLSQHPPSSKFLYHQAEFPFMGNRTIKGTGTKAFPKYQAKTTHKPVKSVLSPEALSRPRLQDRVLTTKLSPIGVPSSPRPDHWSKAISFKASDLGHWVQAKTCKVLQSEHGLKKTVSLLRCIDKRSKDPSMLLSNLNGRTRATTACPPCPQHWTTASSKATALPSQGPKHQASITLTPSQDFKPLEASSSCLEDPCAKTTSSPFTEAPLGPDYKAKDTSGLSLLSEHQVAPIIIPVYLDHCRKTAQDSQLDATTLLFPSYQKSTSSGSDVQVTHLQHAPGLGVQTALPLVCHQDTAVIGSQDQQVEVLQDKNPEAPTPKGLDHLAINPVDLDPSTMSPPKSDYKATLPFSYECKVIALCRNEYKTEPAASDPNEPQTILPTDHDNQEPPQLDPDSTQRLTQLNSGRRATYSPSSDDHQTENIQNCHKQLTPQDQLDQRETKPPGPGPQAITLVDQDHEYKLSIDIKAQDKTDQVHWRTPPLDIEQKDTNPPGSDPQIALLPSHVYKGTDVPGPDAPVYAKPEHQEIMPPERDHKGPASIGQAAWKTSPLSITDPKNLMHPGPQHQTTLPASPNPRVIIPHSLDRTPGANAQGILQTEQDVFIFQNEQECEALPLGISHQVMTIEDLSHKAVTLPGLDFQFLPEPEDQTPMLLHADQQSEDALDSNTWVSLQKERHHWQTVPLGTYNRDTTTEVWDHKVIPTLGLNLMDTALPNLDHRATHPLSLDFQVIPPLTTDHQDDLVSEASDEISKVRLERGPQGAIPPEEDHQDTAVPSQDQQAIPSLNIELCEVTLFGLNFQNELQFISDHQSEAVPDPNTQVTPPLDLYHSAKMLVGPRQVIPSSSPKSPFVLLTRLKNKNEAKSDVTDSKGTTPCLDEEEIASPSPIYRAKTPSGPKHPNEAPIACDHHPEAELSSGHPDEVQSSIQHQTFSRKKSQILWRLNYIKPYTIEGGDVPEKIIDDIICSIPQDEIKNDICRQTILQKMKRVSTIHCYYQGIPLDYPVCLICVSWIPNGCPHVWGMKYPCEAQLLVIPVPVSDSEEEINVKFILQVRRATRCSIFSLPYPYYDLQGPLAHPLNSTVSSHSDLVLPVSSMRKWLGFILGKDPQPEGRTLPTSQWPYKGEIAIEKDGGREEATSKERRTFLRSILDMLQKKQRRN</sequence>
<evidence type="ECO:0000313" key="3">
    <source>
        <dbReference type="RefSeq" id="XP_020841729.1"/>
    </source>
</evidence>
<name>A0A6P5K9R1_PHACI</name>
<proteinExistence type="predicted"/>
<evidence type="ECO:0000256" key="1">
    <source>
        <dbReference type="SAM" id="MobiDB-lite"/>
    </source>
</evidence>
<dbReference type="KEGG" id="pcw:110208185"/>
<protein>
    <submittedName>
        <fullName evidence="3">Uncharacterized protein LOC110208185</fullName>
    </submittedName>
</protein>